<feature type="region of interest" description="Disordered" evidence="1">
    <location>
        <begin position="233"/>
        <end position="282"/>
    </location>
</feature>
<feature type="region of interest" description="Disordered" evidence="1">
    <location>
        <begin position="184"/>
        <end position="209"/>
    </location>
</feature>
<reference evidence="2" key="1">
    <citation type="submission" date="2021-01" db="EMBL/GenBank/DDBJ databases">
        <authorList>
            <person name="Corre E."/>
            <person name="Pelletier E."/>
            <person name="Niang G."/>
            <person name="Scheremetjew M."/>
            <person name="Finn R."/>
            <person name="Kale V."/>
            <person name="Holt S."/>
            <person name="Cochrane G."/>
            <person name="Meng A."/>
            <person name="Brown T."/>
            <person name="Cohen L."/>
        </authorList>
    </citation>
    <scope>NUCLEOTIDE SEQUENCE</scope>
    <source>
        <strain evidence="2">NY070348D</strain>
    </source>
</reference>
<evidence type="ECO:0000313" key="2">
    <source>
        <dbReference type="EMBL" id="CAD9703017.1"/>
    </source>
</evidence>
<evidence type="ECO:0000256" key="1">
    <source>
        <dbReference type="SAM" id="MobiDB-lite"/>
    </source>
</evidence>
<accession>A0A7S2SKT7</accession>
<feature type="compositionally biased region" description="Basic and acidic residues" evidence="1">
    <location>
        <begin position="238"/>
        <end position="248"/>
    </location>
</feature>
<dbReference type="AlphaFoldDB" id="A0A7S2SKT7"/>
<protein>
    <submittedName>
        <fullName evidence="2">Uncharacterized protein</fullName>
    </submittedName>
</protein>
<gene>
    <name evidence="2" type="ORF">QSP1433_LOCUS15124</name>
</gene>
<dbReference type="EMBL" id="HBHK01024017">
    <property type="protein sequence ID" value="CAD9703017.1"/>
    <property type="molecule type" value="Transcribed_RNA"/>
</dbReference>
<name>A0A7S2SKT7_9STRA</name>
<proteinExistence type="predicted"/>
<organism evidence="2">
    <name type="scientific">Mucochytrium quahogii</name>
    <dbReference type="NCBI Taxonomy" id="96639"/>
    <lineage>
        <taxon>Eukaryota</taxon>
        <taxon>Sar</taxon>
        <taxon>Stramenopiles</taxon>
        <taxon>Bigyra</taxon>
        <taxon>Labyrinthulomycetes</taxon>
        <taxon>Thraustochytrida</taxon>
        <taxon>Thraustochytriidae</taxon>
        <taxon>Mucochytrium</taxon>
    </lineage>
</organism>
<feature type="compositionally biased region" description="Basic and acidic residues" evidence="1">
    <location>
        <begin position="268"/>
        <end position="282"/>
    </location>
</feature>
<sequence>MSSAQVSAGGDVPDSLRSDKKAMEKMLMFVQSTVRKNEAGEVKLTDKDVEFLKQSQHKIGRFGFGGGAAAGGIVFAATRNSRPAIKFGGVISAWVIGSGIGRFYAIDHCLQNMLSLPKESYLGSGTRKIVERYAEPSGFFQQRYIYEVPAEVNPGIEFGLDQSQQTEFEQGTAQEKSGDFNIDEYFSSSPSIGSDTLNSGTKTSTEKLDNGQVIRDFDYNPINLNADPLGGLVSDPFAEPKPEKKTNFEDAWDDDVPYQPAQVPANRSWDDIRRDYAREHGR</sequence>
<feature type="compositionally biased region" description="Polar residues" evidence="1">
    <location>
        <begin position="186"/>
        <end position="203"/>
    </location>
</feature>